<feature type="transmembrane region" description="Helical" evidence="1">
    <location>
        <begin position="9"/>
        <end position="28"/>
    </location>
</feature>
<dbReference type="EMBL" id="BARS01020850">
    <property type="protein sequence ID" value="GAG12019.1"/>
    <property type="molecule type" value="Genomic_DNA"/>
</dbReference>
<dbReference type="AlphaFoldDB" id="X0V1R1"/>
<protein>
    <recommendedName>
        <fullName evidence="3">Heparan-alpha-glucosaminide N-acetyltransferase catalytic domain-containing protein</fullName>
    </recommendedName>
</protein>
<keyword evidence="1" id="KW-0812">Transmembrane</keyword>
<feature type="non-terminal residue" evidence="2">
    <location>
        <position position="41"/>
    </location>
</feature>
<name>X0V1R1_9ZZZZ</name>
<comment type="caution">
    <text evidence="2">The sequence shown here is derived from an EMBL/GenBank/DDBJ whole genome shotgun (WGS) entry which is preliminary data.</text>
</comment>
<evidence type="ECO:0000256" key="1">
    <source>
        <dbReference type="SAM" id="Phobius"/>
    </source>
</evidence>
<proteinExistence type="predicted"/>
<keyword evidence="1" id="KW-0472">Membrane</keyword>
<reference evidence="2" key="1">
    <citation type="journal article" date="2014" name="Front. Microbiol.">
        <title>High frequency of phylogenetically diverse reductive dehalogenase-homologous genes in deep subseafloor sedimentary metagenomes.</title>
        <authorList>
            <person name="Kawai M."/>
            <person name="Futagami T."/>
            <person name="Toyoda A."/>
            <person name="Takaki Y."/>
            <person name="Nishi S."/>
            <person name="Hori S."/>
            <person name="Arai W."/>
            <person name="Tsubouchi T."/>
            <person name="Morono Y."/>
            <person name="Uchiyama I."/>
            <person name="Ito T."/>
            <person name="Fujiyama A."/>
            <person name="Inagaki F."/>
            <person name="Takami H."/>
        </authorList>
    </citation>
    <scope>NUCLEOTIDE SEQUENCE</scope>
    <source>
        <strain evidence="2">Expedition CK06-06</strain>
    </source>
</reference>
<accession>X0V1R1</accession>
<organism evidence="2">
    <name type="scientific">marine sediment metagenome</name>
    <dbReference type="NCBI Taxonomy" id="412755"/>
    <lineage>
        <taxon>unclassified sequences</taxon>
        <taxon>metagenomes</taxon>
        <taxon>ecological metagenomes</taxon>
    </lineage>
</organism>
<sequence length="41" mass="5123">MKRIKSIDILRGLSMCWMFIGHILAWWIRDKDRHLYLETFE</sequence>
<evidence type="ECO:0008006" key="3">
    <source>
        <dbReference type="Google" id="ProtNLM"/>
    </source>
</evidence>
<gene>
    <name evidence="2" type="ORF">S01H1_33571</name>
</gene>
<evidence type="ECO:0000313" key="2">
    <source>
        <dbReference type="EMBL" id="GAG12019.1"/>
    </source>
</evidence>
<keyword evidence="1" id="KW-1133">Transmembrane helix</keyword>